<organism evidence="2 3">
    <name type="scientific">Guptibacillus hwajinpoensis</name>
    <dbReference type="NCBI Taxonomy" id="208199"/>
    <lineage>
        <taxon>Bacteria</taxon>
        <taxon>Bacillati</taxon>
        <taxon>Bacillota</taxon>
        <taxon>Bacilli</taxon>
        <taxon>Bacillales</taxon>
        <taxon>Guptibacillaceae</taxon>
        <taxon>Guptibacillus</taxon>
    </lineage>
</organism>
<proteinExistence type="inferred from homology"/>
<evidence type="ECO:0000256" key="1">
    <source>
        <dbReference type="ARBA" id="ARBA00008007"/>
    </source>
</evidence>
<evidence type="ECO:0000313" key="3">
    <source>
        <dbReference type="Proteomes" id="UP001226720"/>
    </source>
</evidence>
<dbReference type="InterPro" id="IPR029057">
    <property type="entry name" value="PRTase-like"/>
</dbReference>
<dbReference type="InterPro" id="IPR000836">
    <property type="entry name" value="PRTase_dom"/>
</dbReference>
<evidence type="ECO:0000313" key="2">
    <source>
        <dbReference type="EMBL" id="MDQ0484741.1"/>
    </source>
</evidence>
<dbReference type="InterPro" id="IPR051910">
    <property type="entry name" value="ComF/GntX_DNA_util-trans"/>
</dbReference>
<accession>A0ABU0K5V1</accession>
<dbReference type="RefSeq" id="WP_301550487.1">
    <property type="nucleotide sequence ID" value="NZ_JAQRMZ010000001.1"/>
</dbReference>
<comment type="caution">
    <text evidence="2">The sequence shown here is derived from an EMBL/GenBank/DDBJ whole genome shotgun (WGS) entry which is preliminary data.</text>
</comment>
<dbReference type="CDD" id="cd06223">
    <property type="entry name" value="PRTases_typeI"/>
    <property type="match status" value="1"/>
</dbReference>
<keyword evidence="3" id="KW-1185">Reference proteome</keyword>
<dbReference type="Proteomes" id="UP001226720">
    <property type="component" value="Unassembled WGS sequence"/>
</dbReference>
<dbReference type="GeneID" id="301325738"/>
<protein>
    <submittedName>
        <fullName evidence="2">Competence protein ComFC</fullName>
    </submittedName>
</protein>
<reference evidence="2" key="1">
    <citation type="submission" date="2023-07" db="EMBL/GenBank/DDBJ databases">
        <title>Genomic Encyclopedia of Type Strains, Phase IV (KMG-IV): sequencing the most valuable type-strain genomes for metagenomic binning, comparative biology and taxonomic classification.</title>
        <authorList>
            <person name="Goeker M."/>
        </authorList>
    </citation>
    <scope>NUCLEOTIDE SEQUENCE [LARGE SCALE GENOMIC DNA]</scope>
    <source>
        <strain evidence="2">JSM 076093</strain>
    </source>
</reference>
<name>A0ABU0K5V1_9BACL</name>
<sequence>MKCVWCGDDLDRQVSWRIILGLTAQRVICDTCQAELVPITGELCITCGRPLSKLKPEYIYNHDCSDCMKWRTSEFGDVLKFNRSFYEYNDFMKDILALNKFRGDVEAGRVFSAIFQDEIKKSYDYVDYVIPIPSSLERLYERGFNQCEVWIEGTKFQEKPILCRVNHEEKQSKKSRAKRMNRTEDMFQLLPHVTMTGKACLLIDDLYTTGTTIHYAAKTLKHAGASHVCSLTLCRG</sequence>
<dbReference type="PANTHER" id="PTHR47505">
    <property type="entry name" value="DNA UTILIZATION PROTEIN YHGH"/>
    <property type="match status" value="1"/>
</dbReference>
<dbReference type="SUPFAM" id="SSF53271">
    <property type="entry name" value="PRTase-like"/>
    <property type="match status" value="1"/>
</dbReference>
<dbReference type="EMBL" id="JAUSWM010000010">
    <property type="protein sequence ID" value="MDQ0484741.1"/>
    <property type="molecule type" value="Genomic_DNA"/>
</dbReference>
<gene>
    <name evidence="2" type="ORF">QO000_003743</name>
</gene>
<dbReference type="Gene3D" id="3.40.50.2020">
    <property type="match status" value="1"/>
</dbReference>
<dbReference type="PANTHER" id="PTHR47505:SF1">
    <property type="entry name" value="DNA UTILIZATION PROTEIN YHGH"/>
    <property type="match status" value="1"/>
</dbReference>
<comment type="similarity">
    <text evidence="1">Belongs to the ComF/GntX family.</text>
</comment>